<accession>A0A8C6S3A3</accession>
<dbReference type="PANTHER" id="PTHR35268:SF1">
    <property type="entry name" value="UBIQUINOL-CYTOCHROME-C REDUCTASE COMPLEX ASSEMBLY FACTOR 4"/>
    <property type="match status" value="1"/>
</dbReference>
<evidence type="ECO:0000256" key="1">
    <source>
        <dbReference type="ARBA" id="ARBA00004434"/>
    </source>
</evidence>
<dbReference type="GO" id="GO:0005743">
    <property type="term" value="C:mitochondrial inner membrane"/>
    <property type="evidence" value="ECO:0007669"/>
    <property type="project" value="UniProtKB-SubCell"/>
</dbReference>
<dbReference type="PANTHER" id="PTHR35268">
    <property type="entry name" value="PROTEIN CCSMST1"/>
    <property type="match status" value="1"/>
</dbReference>
<organism evidence="15 16">
    <name type="scientific">Nannospalax galili</name>
    <name type="common">Northern Israeli blind subterranean mole rat</name>
    <name type="synonym">Spalax galili</name>
    <dbReference type="NCBI Taxonomy" id="1026970"/>
    <lineage>
        <taxon>Eukaryota</taxon>
        <taxon>Metazoa</taxon>
        <taxon>Chordata</taxon>
        <taxon>Craniata</taxon>
        <taxon>Vertebrata</taxon>
        <taxon>Euteleostomi</taxon>
        <taxon>Mammalia</taxon>
        <taxon>Eutheria</taxon>
        <taxon>Euarchontoglires</taxon>
        <taxon>Glires</taxon>
        <taxon>Rodentia</taxon>
        <taxon>Myomorpha</taxon>
        <taxon>Muroidea</taxon>
        <taxon>Spalacidae</taxon>
        <taxon>Spalacinae</taxon>
        <taxon>Nannospalax</taxon>
    </lineage>
</organism>
<feature type="chain" id="PRO_5034727481" evidence="14">
    <location>
        <begin position="16"/>
        <end position="134"/>
    </location>
</feature>
<sequence>MNRLLCWRVAWAVRALRLVSWTSRSLHPPPGPRSPAQPAAAGKEEDHNLPLQFSSSKATPVRWTVEHSLGKQQQRPWWKVLPITLSLVVLIIWCYLRQESSTDQWLKQVLGEDVSEPGDPSEESGAQAVYRART</sequence>
<comment type="subcellular location">
    <subcellularLocation>
        <location evidence="1">Mitochondrion inner membrane</location>
        <topology evidence="1">Single-pass membrane protein</topology>
    </subcellularLocation>
</comment>
<keyword evidence="7" id="KW-0249">Electron transport</keyword>
<dbReference type="PRINTS" id="PR02042">
    <property type="entry name" value="CCSMST1"/>
</dbReference>
<feature type="transmembrane region" description="Helical" evidence="13">
    <location>
        <begin position="77"/>
        <end position="96"/>
    </location>
</feature>
<dbReference type="GeneID" id="103752418"/>
<dbReference type="KEGG" id="ngi:103752418"/>
<name>A0A8C6S3A3_NANGA</name>
<feature type="compositionally biased region" description="Acidic residues" evidence="12">
    <location>
        <begin position="113"/>
        <end position="122"/>
    </location>
</feature>
<evidence type="ECO:0000256" key="11">
    <source>
        <dbReference type="ARBA" id="ARBA00034713"/>
    </source>
</evidence>
<evidence type="ECO:0000256" key="8">
    <source>
        <dbReference type="ARBA" id="ARBA00022989"/>
    </source>
</evidence>
<comment type="similarity">
    <text evidence="11">Belongs to the UQCC4 family.</text>
</comment>
<dbReference type="CTD" id="102355433"/>
<evidence type="ECO:0000313" key="15">
    <source>
        <dbReference type="Ensembl" id="ENSNGAP00000026476.1"/>
    </source>
</evidence>
<evidence type="ECO:0000256" key="6">
    <source>
        <dbReference type="ARBA" id="ARBA00022792"/>
    </source>
</evidence>
<protein>
    <submittedName>
        <fullName evidence="15">Ubiquinol-cytochrome c reductase complex assembly factor 4</fullName>
    </submittedName>
</protein>
<dbReference type="RefSeq" id="XP_008854397.1">
    <property type="nucleotide sequence ID" value="XM_008856175.3"/>
</dbReference>
<keyword evidence="16" id="KW-1185">Reference proteome</keyword>
<keyword evidence="10 13" id="KW-0472">Membrane</keyword>
<feature type="signal peptide" evidence="14">
    <location>
        <begin position="1"/>
        <end position="15"/>
    </location>
</feature>
<keyword evidence="3" id="KW-0679">Respiratory chain</keyword>
<dbReference type="Proteomes" id="UP000694381">
    <property type="component" value="Unassembled WGS sequence"/>
</dbReference>
<evidence type="ECO:0000256" key="14">
    <source>
        <dbReference type="SAM" id="SignalP"/>
    </source>
</evidence>
<gene>
    <name evidence="15" type="primary">CUNH16orf91</name>
</gene>
<dbReference type="GeneTree" id="ENSGT00510000049652"/>
<feature type="region of interest" description="Disordered" evidence="12">
    <location>
        <begin position="25"/>
        <end position="55"/>
    </location>
</feature>
<dbReference type="InterPro" id="IPR029160">
    <property type="entry name" value="UQCC4"/>
</dbReference>
<dbReference type="Ensembl" id="ENSNGAT00000032207.1">
    <property type="protein sequence ID" value="ENSNGAP00000026476.1"/>
    <property type="gene ID" value="ENSNGAG00000024109.1"/>
</dbReference>
<keyword evidence="5 14" id="KW-0732">Signal</keyword>
<feature type="region of interest" description="Disordered" evidence="12">
    <location>
        <begin position="112"/>
        <end position="134"/>
    </location>
</feature>
<evidence type="ECO:0000256" key="5">
    <source>
        <dbReference type="ARBA" id="ARBA00022729"/>
    </source>
</evidence>
<keyword evidence="6" id="KW-0999">Mitochondrion inner membrane</keyword>
<evidence type="ECO:0000256" key="12">
    <source>
        <dbReference type="SAM" id="MobiDB-lite"/>
    </source>
</evidence>
<dbReference type="OMA" id="GHQRPWW"/>
<dbReference type="OrthoDB" id="5783753at2759"/>
<evidence type="ECO:0000256" key="9">
    <source>
        <dbReference type="ARBA" id="ARBA00023128"/>
    </source>
</evidence>
<evidence type="ECO:0000256" key="7">
    <source>
        <dbReference type="ARBA" id="ARBA00022982"/>
    </source>
</evidence>
<keyword evidence="9" id="KW-0496">Mitochondrion</keyword>
<evidence type="ECO:0000256" key="2">
    <source>
        <dbReference type="ARBA" id="ARBA00022448"/>
    </source>
</evidence>
<reference evidence="15" key="2">
    <citation type="submission" date="2025-09" db="UniProtKB">
        <authorList>
            <consortium name="Ensembl"/>
        </authorList>
    </citation>
    <scope>IDENTIFICATION</scope>
</reference>
<evidence type="ECO:0000256" key="4">
    <source>
        <dbReference type="ARBA" id="ARBA00022692"/>
    </source>
</evidence>
<evidence type="ECO:0000256" key="10">
    <source>
        <dbReference type="ARBA" id="ARBA00023136"/>
    </source>
</evidence>
<dbReference type="Pfam" id="PF15013">
    <property type="entry name" value="CCSMST1"/>
    <property type="match status" value="1"/>
</dbReference>
<reference evidence="15" key="1">
    <citation type="submission" date="2025-08" db="UniProtKB">
        <authorList>
            <consortium name="Ensembl"/>
        </authorList>
    </citation>
    <scope>IDENTIFICATION</scope>
</reference>
<evidence type="ECO:0000313" key="16">
    <source>
        <dbReference type="Proteomes" id="UP000694381"/>
    </source>
</evidence>
<dbReference type="InterPro" id="IPR023248">
    <property type="entry name" value="UQCC4_vert"/>
</dbReference>
<proteinExistence type="inferred from homology"/>
<dbReference type="GO" id="GO:0034551">
    <property type="term" value="P:mitochondrial respiratory chain complex III assembly"/>
    <property type="evidence" value="ECO:0007669"/>
    <property type="project" value="Ensembl"/>
</dbReference>
<keyword evidence="8 13" id="KW-1133">Transmembrane helix</keyword>
<evidence type="ECO:0000256" key="13">
    <source>
        <dbReference type="SAM" id="Phobius"/>
    </source>
</evidence>
<dbReference type="AlphaFoldDB" id="A0A8C6S3A3"/>
<keyword evidence="4 13" id="KW-0812">Transmembrane</keyword>
<keyword evidence="2" id="KW-0813">Transport</keyword>
<evidence type="ECO:0000256" key="3">
    <source>
        <dbReference type="ARBA" id="ARBA00022660"/>
    </source>
</evidence>